<reference evidence="2 3" key="1">
    <citation type="submission" date="2016-10" db="EMBL/GenBank/DDBJ databases">
        <authorList>
            <person name="de Groot N.N."/>
        </authorList>
    </citation>
    <scope>NUCLEOTIDE SEQUENCE [LARGE SCALE GENOMIC DNA]</scope>
    <source>
        <strain evidence="2 3">Nm1</strain>
    </source>
</reference>
<name>A0A1H3LPL0_9PROT</name>
<dbReference type="RefSeq" id="WP_090415050.1">
    <property type="nucleotide sequence ID" value="NZ_FNOY01000051.1"/>
</dbReference>
<feature type="transmembrane region" description="Helical" evidence="1">
    <location>
        <begin position="6"/>
        <end position="25"/>
    </location>
</feature>
<dbReference type="OrthoDB" id="8548209at2"/>
<dbReference type="Proteomes" id="UP000198640">
    <property type="component" value="Unassembled WGS sequence"/>
</dbReference>
<evidence type="ECO:0000313" key="3">
    <source>
        <dbReference type="Proteomes" id="UP000198640"/>
    </source>
</evidence>
<dbReference type="STRING" id="44576.SAMN05421881_105113"/>
<protein>
    <submittedName>
        <fullName evidence="2">Uncharacterized protein</fullName>
    </submittedName>
</protein>
<evidence type="ECO:0000313" key="2">
    <source>
        <dbReference type="EMBL" id="SDY65934.1"/>
    </source>
</evidence>
<sequence>MGALIFYTVIYFIGHYSAHGFNLLAKRELLNRRWTGLLGVILIAAIHGYKIISSTPPSAHNESALDALGFYVILPVGIITAVLLYLNWRDKEDDRQDENGLS</sequence>
<keyword evidence="1" id="KW-0812">Transmembrane</keyword>
<accession>A0A1H3LPL0</accession>
<evidence type="ECO:0000256" key="1">
    <source>
        <dbReference type="SAM" id="Phobius"/>
    </source>
</evidence>
<proteinExistence type="predicted"/>
<dbReference type="EMBL" id="FNOY01000051">
    <property type="protein sequence ID" value="SDY65934.1"/>
    <property type="molecule type" value="Genomic_DNA"/>
</dbReference>
<keyword evidence="1" id="KW-1133">Transmembrane helix</keyword>
<dbReference type="AlphaFoldDB" id="A0A1H3LPL0"/>
<gene>
    <name evidence="2" type="ORF">SAMN05421881_105113</name>
</gene>
<keyword evidence="3" id="KW-1185">Reference proteome</keyword>
<keyword evidence="1" id="KW-0472">Membrane</keyword>
<organism evidence="2 3">
    <name type="scientific">Nitrosomonas halophila</name>
    <dbReference type="NCBI Taxonomy" id="44576"/>
    <lineage>
        <taxon>Bacteria</taxon>
        <taxon>Pseudomonadati</taxon>
        <taxon>Pseudomonadota</taxon>
        <taxon>Betaproteobacteria</taxon>
        <taxon>Nitrosomonadales</taxon>
        <taxon>Nitrosomonadaceae</taxon>
        <taxon>Nitrosomonas</taxon>
    </lineage>
</organism>
<feature type="transmembrane region" description="Helical" evidence="1">
    <location>
        <begin position="64"/>
        <end position="86"/>
    </location>
</feature>
<feature type="transmembrane region" description="Helical" evidence="1">
    <location>
        <begin position="34"/>
        <end position="52"/>
    </location>
</feature>